<comment type="catalytic activity">
    <reaction evidence="1 5 6">
        <text>[protein]-peptidylproline (omega=180) = [protein]-peptidylproline (omega=0)</text>
        <dbReference type="Rhea" id="RHEA:16237"/>
        <dbReference type="Rhea" id="RHEA-COMP:10747"/>
        <dbReference type="Rhea" id="RHEA-COMP:10748"/>
        <dbReference type="ChEBI" id="CHEBI:83833"/>
        <dbReference type="ChEBI" id="CHEBI:83834"/>
        <dbReference type="EC" id="5.2.1.8"/>
    </reaction>
</comment>
<feature type="domain" description="PPIase FKBP-type" evidence="8">
    <location>
        <begin position="155"/>
        <end position="240"/>
    </location>
</feature>
<evidence type="ECO:0000313" key="10">
    <source>
        <dbReference type="Proteomes" id="UP000190683"/>
    </source>
</evidence>
<dbReference type="RefSeq" id="WP_078317456.1">
    <property type="nucleotide sequence ID" value="NZ_MUYV01000004.1"/>
</dbReference>
<dbReference type="Gene3D" id="1.10.287.460">
    <property type="entry name" value="Peptidyl-prolyl cis-trans isomerase, FKBP-type, N-terminal domain"/>
    <property type="match status" value="1"/>
</dbReference>
<evidence type="ECO:0000313" key="9">
    <source>
        <dbReference type="EMBL" id="OOS25839.1"/>
    </source>
</evidence>
<evidence type="ECO:0000256" key="1">
    <source>
        <dbReference type="ARBA" id="ARBA00000971"/>
    </source>
</evidence>
<dbReference type="InterPro" id="IPR001179">
    <property type="entry name" value="PPIase_FKBP_dom"/>
</dbReference>
<evidence type="ECO:0000256" key="5">
    <source>
        <dbReference type="PROSITE-ProRule" id="PRU00277"/>
    </source>
</evidence>
<dbReference type="Gene3D" id="3.10.50.40">
    <property type="match status" value="1"/>
</dbReference>
<dbReference type="EC" id="5.2.1.8" evidence="6"/>
<dbReference type="PROSITE" id="PS50059">
    <property type="entry name" value="FKBP_PPIASE"/>
    <property type="match status" value="1"/>
</dbReference>
<dbReference type="PANTHER" id="PTHR43811">
    <property type="entry name" value="FKBP-TYPE PEPTIDYL-PROLYL CIS-TRANS ISOMERASE FKPA"/>
    <property type="match status" value="1"/>
</dbReference>
<dbReference type="PANTHER" id="PTHR43811:SF57">
    <property type="entry name" value="FKBP-TYPE PEPTIDYL-PROLYL CIS-TRANS ISOMERASE FKPA-RELATED"/>
    <property type="match status" value="1"/>
</dbReference>
<dbReference type="EMBL" id="MUYV01000004">
    <property type="protein sequence ID" value="OOS25839.1"/>
    <property type="molecule type" value="Genomic_DNA"/>
</dbReference>
<dbReference type="GO" id="GO:0006457">
    <property type="term" value="P:protein folding"/>
    <property type="evidence" value="ECO:0007669"/>
    <property type="project" value="InterPro"/>
</dbReference>
<protein>
    <recommendedName>
        <fullName evidence="6">Peptidyl-prolyl cis-trans isomerase</fullName>
        <ecNumber evidence="6">5.2.1.8</ecNumber>
    </recommendedName>
</protein>
<dbReference type="InterPro" id="IPR036944">
    <property type="entry name" value="PPIase_FKBP_N_sf"/>
</dbReference>
<evidence type="ECO:0000256" key="7">
    <source>
        <dbReference type="SAM" id="SignalP"/>
    </source>
</evidence>
<dbReference type="SUPFAM" id="SSF54534">
    <property type="entry name" value="FKBP-like"/>
    <property type="match status" value="1"/>
</dbReference>
<dbReference type="InterPro" id="IPR046357">
    <property type="entry name" value="PPIase_dom_sf"/>
</dbReference>
<evidence type="ECO:0000256" key="3">
    <source>
        <dbReference type="ARBA" id="ARBA00023110"/>
    </source>
</evidence>
<dbReference type="Pfam" id="PF01346">
    <property type="entry name" value="FKBP_N"/>
    <property type="match status" value="1"/>
</dbReference>
<accession>A0A1T0CUE4</accession>
<evidence type="ECO:0000256" key="6">
    <source>
        <dbReference type="RuleBase" id="RU003915"/>
    </source>
</evidence>
<dbReference type="PROSITE" id="PS51257">
    <property type="entry name" value="PROKAR_LIPOPROTEIN"/>
    <property type="match status" value="1"/>
</dbReference>
<gene>
    <name evidence="9" type="ORF">B0681_03945</name>
</gene>
<feature type="signal peptide" evidence="7">
    <location>
        <begin position="1"/>
        <end position="23"/>
    </location>
</feature>
<dbReference type="GO" id="GO:0003755">
    <property type="term" value="F:peptidyl-prolyl cis-trans isomerase activity"/>
    <property type="evidence" value="ECO:0007669"/>
    <property type="project" value="UniProtKB-UniRule"/>
</dbReference>
<name>A0A1T0CUE4_9GAMM</name>
<dbReference type="Proteomes" id="UP000190683">
    <property type="component" value="Unassembled WGS sequence"/>
</dbReference>
<proteinExistence type="inferred from homology"/>
<evidence type="ECO:0000256" key="4">
    <source>
        <dbReference type="ARBA" id="ARBA00023235"/>
    </source>
</evidence>
<dbReference type="STRING" id="573983.B0681_03945"/>
<dbReference type="Pfam" id="PF00254">
    <property type="entry name" value="FKBP_C"/>
    <property type="match status" value="1"/>
</dbReference>
<feature type="chain" id="PRO_5012188046" description="Peptidyl-prolyl cis-trans isomerase" evidence="7">
    <location>
        <begin position="24"/>
        <end position="266"/>
    </location>
</feature>
<keyword evidence="3 5" id="KW-0697">Rotamase</keyword>
<keyword evidence="4 5" id="KW-0413">Isomerase</keyword>
<keyword evidence="10" id="KW-1185">Reference proteome</keyword>
<keyword evidence="7" id="KW-0732">Signal</keyword>
<evidence type="ECO:0000259" key="8">
    <source>
        <dbReference type="PROSITE" id="PS50059"/>
    </source>
</evidence>
<comment type="caution">
    <text evidence="9">The sequence shown here is derived from an EMBL/GenBank/DDBJ whole genome shotgun (WGS) entry which is preliminary data.</text>
</comment>
<comment type="similarity">
    <text evidence="2 6">Belongs to the FKBP-type PPIase family.</text>
</comment>
<evidence type="ECO:0000256" key="2">
    <source>
        <dbReference type="ARBA" id="ARBA00006577"/>
    </source>
</evidence>
<reference evidence="9 10" key="1">
    <citation type="submission" date="2017-02" db="EMBL/GenBank/DDBJ databases">
        <title>Draft genome sequence of Moraxella porci CCUG 54912T type strain.</title>
        <authorList>
            <person name="Salva-Serra F."/>
            <person name="Engstrom-Jakobsson H."/>
            <person name="Thorell K."/>
            <person name="Jaen-Luchoro D."/>
            <person name="Gonzales-Siles L."/>
            <person name="Karlsson R."/>
            <person name="Yazdan S."/>
            <person name="Boulund F."/>
            <person name="Johnning A."/>
            <person name="Engstrand L."/>
            <person name="Kristiansson E."/>
            <person name="Moore E."/>
        </authorList>
    </citation>
    <scope>NUCLEOTIDE SEQUENCE [LARGE SCALE GENOMIC DNA]</scope>
    <source>
        <strain evidence="9 10">CCUG 54912</strain>
    </source>
</reference>
<sequence length="266" mass="28511">MKKQVLAATIAALALVGCNKNTAAEPKEGEKSTVVTDSSTEIQKVSYVFGYDAGKTLKQIEDQLDLDIYMKAFKDGYAGAESALTQEQVQALGVAYEKRKSEEAQQKQAEAATNNKAEGEKFLADNAKKAGVQTTASGLQYKVITEGTGKSPTANDGVYAAYEGKLIDGTVFDSSEGQPVPFMLNQVIKGWTEGLQLMKEGGKYELYVPSALAYGEEGVPGAEIGPNSVLIFTIDLQRVADAATIQKEQQAMMEAQMKALQEAQAQ</sequence>
<dbReference type="AlphaFoldDB" id="A0A1T0CUE4"/>
<organism evidence="9 10">
    <name type="scientific">Moraxella porci DSM 25326</name>
    <dbReference type="NCBI Taxonomy" id="573983"/>
    <lineage>
        <taxon>Bacteria</taxon>
        <taxon>Pseudomonadati</taxon>
        <taxon>Pseudomonadota</taxon>
        <taxon>Gammaproteobacteria</taxon>
        <taxon>Moraxellales</taxon>
        <taxon>Moraxellaceae</taxon>
        <taxon>Moraxella</taxon>
    </lineage>
</organism>
<dbReference type="InterPro" id="IPR000774">
    <property type="entry name" value="PPIase_FKBP_N"/>
</dbReference>